<dbReference type="AlphaFoldDB" id="A0A1Z1M2M9"/>
<feature type="coiled-coil region" evidence="5">
    <location>
        <begin position="7"/>
        <end position="34"/>
    </location>
</feature>
<accession>A0A1Z1M2M9</accession>
<dbReference type="GO" id="GO:1990904">
    <property type="term" value="C:ribonucleoprotein complex"/>
    <property type="evidence" value="ECO:0007669"/>
    <property type="project" value="UniProtKB-KW"/>
</dbReference>
<keyword evidence="2 4" id="KW-0689">Ribosomal protein</keyword>
<evidence type="ECO:0000256" key="1">
    <source>
        <dbReference type="ARBA" id="ARBA00009254"/>
    </source>
</evidence>
<evidence type="ECO:0000256" key="4">
    <source>
        <dbReference type="HAMAP-Rule" id="MF_00374"/>
    </source>
</evidence>
<comment type="similarity">
    <text evidence="1 4">Belongs to the universal ribosomal protein uL29 family.</text>
</comment>
<organism evidence="6">
    <name type="scientific">Acrosorium ciliolatum</name>
    <dbReference type="NCBI Taxonomy" id="1550622"/>
    <lineage>
        <taxon>Eukaryota</taxon>
        <taxon>Rhodophyta</taxon>
        <taxon>Florideophyceae</taxon>
        <taxon>Rhodymeniophycidae</taxon>
        <taxon>Ceramiales</taxon>
        <taxon>Delesseriaceae</taxon>
        <taxon>Acrosorium</taxon>
    </lineage>
</organism>
<keyword evidence="6" id="KW-0150">Chloroplast</keyword>
<comment type="subcellular location">
    <subcellularLocation>
        <location evidence="4">Plastid</location>
        <location evidence="4">Chloroplast</location>
    </subcellularLocation>
</comment>
<dbReference type="SUPFAM" id="SSF46561">
    <property type="entry name" value="Ribosomal protein L29 (L29p)"/>
    <property type="match status" value="1"/>
</dbReference>
<dbReference type="HAMAP" id="MF_00374">
    <property type="entry name" value="Ribosomal_uL29"/>
    <property type="match status" value="1"/>
</dbReference>
<sequence length="67" mass="7839">MTSNKIIDSSKLTMEEINKQIITLKKELLILKIKKSTKQTVKPHLLKIKKNKIAQMLTIKTLYMNKK</sequence>
<dbReference type="GO" id="GO:0009507">
    <property type="term" value="C:chloroplast"/>
    <property type="evidence" value="ECO:0007669"/>
    <property type="project" value="UniProtKB-SubCell"/>
</dbReference>
<dbReference type="EMBL" id="MF101411">
    <property type="protein sequence ID" value="ARW60044.1"/>
    <property type="molecule type" value="Genomic_DNA"/>
</dbReference>
<keyword evidence="6" id="KW-0934">Plastid</keyword>
<proteinExistence type="inferred from homology"/>
<dbReference type="InterPro" id="IPR036049">
    <property type="entry name" value="Ribosomal_uL29_sf"/>
</dbReference>
<dbReference type="Gene3D" id="1.10.287.310">
    <property type="match status" value="1"/>
</dbReference>
<gene>
    <name evidence="4 6" type="primary">rpl29</name>
</gene>
<dbReference type="GO" id="GO:0006412">
    <property type="term" value="P:translation"/>
    <property type="evidence" value="ECO:0007669"/>
    <property type="project" value="UniProtKB-UniRule"/>
</dbReference>
<name>A0A1Z1M2M9_9FLOR</name>
<geneLocation type="chloroplast" evidence="6"/>
<protein>
    <recommendedName>
        <fullName evidence="4">Large ribosomal subunit protein uL29c</fullName>
    </recommendedName>
</protein>
<evidence type="ECO:0000256" key="2">
    <source>
        <dbReference type="ARBA" id="ARBA00022980"/>
    </source>
</evidence>
<dbReference type="Pfam" id="PF00831">
    <property type="entry name" value="Ribosomal_L29"/>
    <property type="match status" value="1"/>
</dbReference>
<dbReference type="GeneID" id="33353340"/>
<evidence type="ECO:0000256" key="5">
    <source>
        <dbReference type="SAM" id="Coils"/>
    </source>
</evidence>
<keyword evidence="3 4" id="KW-0687">Ribonucleoprotein</keyword>
<reference evidence="6" key="1">
    <citation type="journal article" date="2017" name="J. Phycol.">
        <title>Analysis of chloroplast genomes and a supermatrix inform reclassification of the Rhodomelaceae (Rhodophyta).</title>
        <authorList>
            <person name="Diaz-Tapia P."/>
            <person name="Maggs C.A."/>
            <person name="West J.A."/>
            <person name="Verbruggen H."/>
        </authorList>
    </citation>
    <scope>NUCLEOTIDE SEQUENCE</scope>
    <source>
        <strain evidence="6">HV3939</strain>
    </source>
</reference>
<evidence type="ECO:0000313" key="6">
    <source>
        <dbReference type="EMBL" id="ARW60044.1"/>
    </source>
</evidence>
<evidence type="ECO:0000256" key="3">
    <source>
        <dbReference type="ARBA" id="ARBA00023274"/>
    </source>
</evidence>
<dbReference type="NCBIfam" id="TIGR00012">
    <property type="entry name" value="L29"/>
    <property type="match status" value="1"/>
</dbReference>
<dbReference type="GO" id="GO:0003735">
    <property type="term" value="F:structural constituent of ribosome"/>
    <property type="evidence" value="ECO:0007669"/>
    <property type="project" value="InterPro"/>
</dbReference>
<keyword evidence="5" id="KW-0175">Coiled coil</keyword>
<dbReference type="RefSeq" id="YP_009391900.1">
    <property type="nucleotide sequence ID" value="NC_035260.1"/>
</dbReference>
<dbReference type="GO" id="GO:0005840">
    <property type="term" value="C:ribosome"/>
    <property type="evidence" value="ECO:0007669"/>
    <property type="project" value="UniProtKB-KW"/>
</dbReference>
<dbReference type="InterPro" id="IPR001854">
    <property type="entry name" value="Ribosomal_uL29"/>
</dbReference>